<dbReference type="AlphaFoldDB" id="A0A7R9BJU5"/>
<dbReference type="EMBL" id="OA882431">
    <property type="protein sequence ID" value="CAD7275318.1"/>
    <property type="molecule type" value="Genomic_DNA"/>
</dbReference>
<dbReference type="InterPro" id="IPR001506">
    <property type="entry name" value="Peptidase_M12A"/>
</dbReference>
<comment type="caution">
    <text evidence="1">Lacks conserved residue(s) required for the propagation of feature annotation.</text>
</comment>
<dbReference type="Proteomes" id="UP000678499">
    <property type="component" value="Unassembled WGS sequence"/>
</dbReference>
<dbReference type="EC" id="3.4.24.-" evidence="2"/>
<dbReference type="PANTHER" id="PTHR10127">
    <property type="entry name" value="DISCOIDIN, CUB, EGF, LAMININ , AND ZINC METALLOPROTEASE DOMAIN CONTAINING"/>
    <property type="match status" value="1"/>
</dbReference>
<evidence type="ECO:0000313" key="5">
    <source>
        <dbReference type="Proteomes" id="UP000678499"/>
    </source>
</evidence>
<keyword evidence="2" id="KW-0732">Signal</keyword>
<feature type="domain" description="Peptidase M12A" evidence="3">
    <location>
        <begin position="54"/>
        <end position="256"/>
    </location>
</feature>
<dbReference type="InterPro" id="IPR006026">
    <property type="entry name" value="Peptidase_Metallo"/>
</dbReference>
<feature type="active site" evidence="1">
    <location>
        <position position="151"/>
    </location>
</feature>
<dbReference type="GO" id="GO:0004222">
    <property type="term" value="F:metalloendopeptidase activity"/>
    <property type="evidence" value="ECO:0007669"/>
    <property type="project" value="UniProtKB-UniRule"/>
</dbReference>
<reference evidence="4" key="1">
    <citation type="submission" date="2020-11" db="EMBL/GenBank/DDBJ databases">
        <authorList>
            <person name="Tran Van P."/>
        </authorList>
    </citation>
    <scope>NUCLEOTIDE SEQUENCE</scope>
</reference>
<sequence>MTSTLFLFLTFFATVFAIPANIKNPDSFMYNDGMLGGDIAGGYEIVTDEDGKTAIIPSSNYVFWPNSVMYYEIHESLADHRDIIMSAMDEYHENTCLRFEERNGDESIENYVLLRGDISGCSSYKGMRVSGFQEVKLHVPGCIYKGTIMHELMHAAGFWHEHQRFDRNDYVRIAFENVEAGKEHNFDIADLTESQNVGDVSYNFDSIMHYELTAFSVNDERTIVPIGEFENEDPGNVWNQNYMSQGDIDQINAVYC</sequence>
<keyword evidence="1 2" id="KW-0862">Zinc</keyword>
<proteinExistence type="predicted"/>
<evidence type="ECO:0000256" key="1">
    <source>
        <dbReference type="PROSITE-ProRule" id="PRU01211"/>
    </source>
</evidence>
<organism evidence="4">
    <name type="scientific">Notodromas monacha</name>
    <dbReference type="NCBI Taxonomy" id="399045"/>
    <lineage>
        <taxon>Eukaryota</taxon>
        <taxon>Metazoa</taxon>
        <taxon>Ecdysozoa</taxon>
        <taxon>Arthropoda</taxon>
        <taxon>Crustacea</taxon>
        <taxon>Oligostraca</taxon>
        <taxon>Ostracoda</taxon>
        <taxon>Podocopa</taxon>
        <taxon>Podocopida</taxon>
        <taxon>Cypridocopina</taxon>
        <taxon>Cypridoidea</taxon>
        <taxon>Cyprididae</taxon>
        <taxon>Notodromas</taxon>
    </lineage>
</organism>
<dbReference type="GO" id="GO:0006508">
    <property type="term" value="P:proteolysis"/>
    <property type="evidence" value="ECO:0007669"/>
    <property type="project" value="UniProtKB-KW"/>
</dbReference>
<dbReference type="PROSITE" id="PS51864">
    <property type="entry name" value="ASTACIN"/>
    <property type="match status" value="1"/>
</dbReference>
<keyword evidence="1 2" id="KW-0482">Metalloprotease</keyword>
<dbReference type="Gene3D" id="3.40.390.10">
    <property type="entry name" value="Collagenase (Catalytic Domain)"/>
    <property type="match status" value="1"/>
</dbReference>
<dbReference type="Pfam" id="PF01400">
    <property type="entry name" value="Astacin"/>
    <property type="match status" value="1"/>
</dbReference>
<dbReference type="GO" id="GO:0008270">
    <property type="term" value="F:zinc ion binding"/>
    <property type="evidence" value="ECO:0007669"/>
    <property type="project" value="UniProtKB-UniRule"/>
</dbReference>
<protein>
    <recommendedName>
        <fullName evidence="2">Metalloendopeptidase</fullName>
        <ecNumber evidence="2">3.4.24.-</ecNumber>
    </recommendedName>
</protein>
<gene>
    <name evidence="4" type="ORF">NMOB1V02_LOCUS3117</name>
</gene>
<feature type="binding site" evidence="1">
    <location>
        <position position="154"/>
    </location>
    <ligand>
        <name>Zn(2+)</name>
        <dbReference type="ChEBI" id="CHEBI:29105"/>
        <note>catalytic</note>
    </ligand>
</feature>
<feature type="signal peptide" evidence="2">
    <location>
        <begin position="1"/>
        <end position="17"/>
    </location>
</feature>
<comment type="cofactor">
    <cofactor evidence="1 2">
        <name>Zn(2+)</name>
        <dbReference type="ChEBI" id="CHEBI:29105"/>
    </cofactor>
    <text evidence="1 2">Binds 1 zinc ion per subunit.</text>
</comment>
<dbReference type="EMBL" id="CAJPEX010000394">
    <property type="protein sequence ID" value="CAG0915470.1"/>
    <property type="molecule type" value="Genomic_DNA"/>
</dbReference>
<name>A0A7R9BJU5_9CRUS</name>
<dbReference type="PANTHER" id="PTHR10127:SF850">
    <property type="entry name" value="METALLOENDOPEPTIDASE"/>
    <property type="match status" value="1"/>
</dbReference>
<feature type="chain" id="PRO_5036509501" description="Metalloendopeptidase" evidence="2">
    <location>
        <begin position="18"/>
        <end position="256"/>
    </location>
</feature>
<feature type="binding site" evidence="1">
    <location>
        <position position="160"/>
    </location>
    <ligand>
        <name>Zn(2+)</name>
        <dbReference type="ChEBI" id="CHEBI:29105"/>
        <note>catalytic</note>
    </ligand>
</feature>
<accession>A0A7R9BJU5</accession>
<keyword evidence="1 2" id="KW-0645">Protease</keyword>
<dbReference type="OrthoDB" id="291007at2759"/>
<dbReference type="SMART" id="SM00235">
    <property type="entry name" value="ZnMc"/>
    <property type="match status" value="1"/>
</dbReference>
<keyword evidence="1 2" id="KW-0479">Metal-binding</keyword>
<dbReference type="InterPro" id="IPR034035">
    <property type="entry name" value="Astacin-like_dom"/>
</dbReference>
<dbReference type="InterPro" id="IPR024079">
    <property type="entry name" value="MetalloPept_cat_dom_sf"/>
</dbReference>
<evidence type="ECO:0000313" key="4">
    <source>
        <dbReference type="EMBL" id="CAD7275318.1"/>
    </source>
</evidence>
<dbReference type="PRINTS" id="PR00480">
    <property type="entry name" value="ASTACIN"/>
</dbReference>
<feature type="binding site" evidence="1">
    <location>
        <position position="150"/>
    </location>
    <ligand>
        <name>Zn(2+)</name>
        <dbReference type="ChEBI" id="CHEBI:29105"/>
        <note>catalytic</note>
    </ligand>
</feature>
<keyword evidence="5" id="KW-1185">Reference proteome</keyword>
<evidence type="ECO:0000256" key="2">
    <source>
        <dbReference type="RuleBase" id="RU361183"/>
    </source>
</evidence>
<keyword evidence="1 2" id="KW-0378">Hydrolase</keyword>
<dbReference type="SUPFAM" id="SSF55486">
    <property type="entry name" value="Metalloproteases ('zincins'), catalytic domain"/>
    <property type="match status" value="1"/>
</dbReference>
<evidence type="ECO:0000259" key="3">
    <source>
        <dbReference type="PROSITE" id="PS51864"/>
    </source>
</evidence>
<dbReference type="CDD" id="cd04280">
    <property type="entry name" value="ZnMc_astacin_like"/>
    <property type="match status" value="1"/>
</dbReference>